<dbReference type="RefSeq" id="WP_257498092.1">
    <property type="nucleotide sequence ID" value="NZ_CP102382.1"/>
</dbReference>
<accession>A0ABY5NP01</accession>
<gene>
    <name evidence="2" type="ORF">NPX36_07370</name>
</gene>
<dbReference type="PROSITE" id="PS51257">
    <property type="entry name" value="PROKAR_LIPOPROTEIN"/>
    <property type="match status" value="1"/>
</dbReference>
<evidence type="ECO:0000313" key="3">
    <source>
        <dbReference type="Proteomes" id="UP001317001"/>
    </source>
</evidence>
<protein>
    <submittedName>
        <fullName evidence="2">Uncharacterized protein</fullName>
    </submittedName>
</protein>
<keyword evidence="1" id="KW-0732">Signal</keyword>
<dbReference type="Proteomes" id="UP001317001">
    <property type="component" value="Chromosome"/>
</dbReference>
<sequence length="242" mass="27581">MKIFKLALLTFSVAFFGCTSDYTTEGSAKPELTTQQRPSNGYTLEEVIKGMRVWDTLRNNTNQLLTLFNNANSLNVNMQLFPEGNALHAYACVLEGQLKFAVISEVYDNVSYADSLSKYIHVFDVVYSDVSNLNQAIYPAYTYSLPSQYIQATDALNRITTWNTNYRSWIGTSLPMYQLFYIPTHSLAPQNYTVYLGLKDSESQPNVKVADLVLKNSDSFYDTVLLQPPYRDRTKNYLLDLL</sequence>
<name>A0ABY5NP01_9FLAO</name>
<dbReference type="EMBL" id="CP102382">
    <property type="protein sequence ID" value="UUV20187.1"/>
    <property type="molecule type" value="Genomic_DNA"/>
</dbReference>
<feature type="signal peptide" evidence="1">
    <location>
        <begin position="1"/>
        <end position="16"/>
    </location>
</feature>
<evidence type="ECO:0000256" key="1">
    <source>
        <dbReference type="SAM" id="SignalP"/>
    </source>
</evidence>
<feature type="chain" id="PRO_5046840280" evidence="1">
    <location>
        <begin position="17"/>
        <end position="242"/>
    </location>
</feature>
<proteinExistence type="predicted"/>
<evidence type="ECO:0000313" key="2">
    <source>
        <dbReference type="EMBL" id="UUV20187.1"/>
    </source>
</evidence>
<keyword evidence="3" id="KW-1185">Reference proteome</keyword>
<organism evidence="2 3">
    <name type="scientific">Paenimyroides aestuarii</name>
    <dbReference type="NCBI Taxonomy" id="2968490"/>
    <lineage>
        <taxon>Bacteria</taxon>
        <taxon>Pseudomonadati</taxon>
        <taxon>Bacteroidota</taxon>
        <taxon>Flavobacteriia</taxon>
        <taxon>Flavobacteriales</taxon>
        <taxon>Flavobacteriaceae</taxon>
        <taxon>Paenimyroides</taxon>
    </lineage>
</organism>
<reference evidence="2 3" key="1">
    <citation type="submission" date="2022-08" db="EMBL/GenBank/DDBJ databases">
        <title>Myroides zhujiangensis sp. nov., a novel bacterium isolated from sediment in the Pearl River Estuary.</title>
        <authorList>
            <person name="Cui L."/>
        </authorList>
    </citation>
    <scope>NUCLEOTIDE SEQUENCE [LARGE SCALE GENOMIC DNA]</scope>
    <source>
        <strain evidence="2 3">SCSIO 72103</strain>
    </source>
</reference>